<keyword evidence="1" id="KW-0812">Transmembrane</keyword>
<keyword evidence="1" id="KW-1133">Transmembrane helix</keyword>
<evidence type="ECO:0000313" key="2">
    <source>
        <dbReference type="EMBL" id="CAI8026801.1"/>
    </source>
</evidence>
<proteinExistence type="predicted"/>
<feature type="transmembrane region" description="Helical" evidence="1">
    <location>
        <begin position="12"/>
        <end position="29"/>
    </location>
</feature>
<evidence type="ECO:0000313" key="3">
    <source>
        <dbReference type="Proteomes" id="UP001174909"/>
    </source>
</evidence>
<organism evidence="2 3">
    <name type="scientific">Geodia barretti</name>
    <name type="common">Barrett's horny sponge</name>
    <dbReference type="NCBI Taxonomy" id="519541"/>
    <lineage>
        <taxon>Eukaryota</taxon>
        <taxon>Metazoa</taxon>
        <taxon>Porifera</taxon>
        <taxon>Demospongiae</taxon>
        <taxon>Heteroscleromorpha</taxon>
        <taxon>Tetractinellida</taxon>
        <taxon>Astrophorina</taxon>
        <taxon>Geodiidae</taxon>
        <taxon>Geodia</taxon>
    </lineage>
</organism>
<comment type="caution">
    <text evidence="2">The sequence shown here is derived from an EMBL/GenBank/DDBJ whole genome shotgun (WGS) entry which is preliminary data.</text>
</comment>
<name>A0AA35WRW2_GEOBA</name>
<protein>
    <submittedName>
        <fullName evidence="2">Uncharacterized protein</fullName>
    </submittedName>
</protein>
<dbReference type="EMBL" id="CASHTH010002236">
    <property type="protein sequence ID" value="CAI8026801.1"/>
    <property type="molecule type" value="Genomic_DNA"/>
</dbReference>
<keyword evidence="3" id="KW-1185">Reference proteome</keyword>
<gene>
    <name evidence="2" type="ORF">GBAR_LOCUS15357</name>
</gene>
<keyword evidence="1" id="KW-0472">Membrane</keyword>
<evidence type="ECO:0000256" key="1">
    <source>
        <dbReference type="SAM" id="Phobius"/>
    </source>
</evidence>
<dbReference type="Proteomes" id="UP001174909">
    <property type="component" value="Unassembled WGS sequence"/>
</dbReference>
<accession>A0AA35WRW2</accession>
<dbReference type="AlphaFoldDB" id="A0AA35WRW2"/>
<reference evidence="2" key="1">
    <citation type="submission" date="2023-03" db="EMBL/GenBank/DDBJ databases">
        <authorList>
            <person name="Steffen K."/>
            <person name="Cardenas P."/>
        </authorList>
    </citation>
    <scope>NUCLEOTIDE SEQUENCE</scope>
</reference>
<sequence length="397" mass="44300">MAAESHRRLKFLWIVACVGVVAILCFLYVKRGPVKHIDPVKPAASWGYGPENGAGATTPNTTSNTETSGSTNRSYGYLLSSTIAQQSSGALSGYGDIAALAGYLDLSTIEPYVVGNYLKGIPTQEEKGRAMPLSTFYDFENLQYKIKSCLNKKKSVLEMSSFEQFITKTSSAVIYAHVLHDLGKFKSKFSDGKQKIVEIDKNDGSAKNDVNRLNDWAAYVSKEHNVRSVKFKIKQVFVIDARPKVPLKMLTTIQDVLGSAIHKQFSMNGSVTLMFNFWRAIHPKPDGSYFYYVPNFYNPCDHLYNMNNSQAVIKASQAFSRHLNDSETAPRIGVHIRAERLFLKLKGNFVKCLKELDDTIKIVMKNFKTTPQVRVIIDLGKYGTTGCKANYCSSCLL</sequence>